<name>A0A2S6BQD8_9PEZI</name>
<evidence type="ECO:0000256" key="1">
    <source>
        <dbReference type="SAM" id="MobiDB-lite"/>
    </source>
</evidence>
<feature type="region of interest" description="Disordered" evidence="1">
    <location>
        <begin position="250"/>
        <end position="276"/>
    </location>
</feature>
<organism evidence="3 4">
    <name type="scientific">Cercospora berteroae</name>
    <dbReference type="NCBI Taxonomy" id="357750"/>
    <lineage>
        <taxon>Eukaryota</taxon>
        <taxon>Fungi</taxon>
        <taxon>Dikarya</taxon>
        <taxon>Ascomycota</taxon>
        <taxon>Pezizomycotina</taxon>
        <taxon>Dothideomycetes</taxon>
        <taxon>Dothideomycetidae</taxon>
        <taxon>Mycosphaerellales</taxon>
        <taxon>Mycosphaerellaceae</taxon>
        <taxon>Cercospora</taxon>
    </lineage>
</organism>
<sequence>MANPKPQEKLIYNYSTTWKRRTLLSAVALVDFILAATAAGLSMRAIHNIWWQVDNQFTVYLNKDLWYGDVYYVPPGVRYESVWSTLSAGVVCAVVSGMCILFIMSATDEISTRRVHICGIFWRSIGIAASFVALVWSFDEFYSSSSVDIRGILNNVPTDEEPQFGRRPVDPTFTRGGTYGVERWSCQIEPLWKGYWPWYPYSRSSSLLPSADVRASRWLMMPLLVMSIVLLALTIFAPWQSKAAAAVGTDQQMEKADEEVGAEPGSTRAPTPLAGA</sequence>
<comment type="caution">
    <text evidence="3">The sequence shown here is derived from an EMBL/GenBank/DDBJ whole genome shotgun (WGS) entry which is preliminary data.</text>
</comment>
<evidence type="ECO:0000313" key="4">
    <source>
        <dbReference type="Proteomes" id="UP000237631"/>
    </source>
</evidence>
<feature type="transmembrane region" description="Helical" evidence="2">
    <location>
        <begin position="82"/>
        <end position="103"/>
    </location>
</feature>
<keyword evidence="2" id="KW-0472">Membrane</keyword>
<feature type="transmembrane region" description="Helical" evidence="2">
    <location>
        <begin position="218"/>
        <end position="239"/>
    </location>
</feature>
<reference evidence="4" key="1">
    <citation type="journal article" date="2017" name="bioRxiv">
        <title>Conservation of a gene cluster reveals novel cercosporin biosynthetic mechanisms and extends production to the genus Colletotrichum.</title>
        <authorList>
            <person name="de Jonge R."/>
            <person name="Ebert M.K."/>
            <person name="Huitt-Roehl C.R."/>
            <person name="Pal P."/>
            <person name="Suttle J.C."/>
            <person name="Spanner R.E."/>
            <person name="Neubauer J.D."/>
            <person name="Jurick W.M.II."/>
            <person name="Stott K.A."/>
            <person name="Secor G.A."/>
            <person name="Thomma B.P.H.J."/>
            <person name="Van de Peer Y."/>
            <person name="Townsend C.A."/>
            <person name="Bolton M.D."/>
        </authorList>
    </citation>
    <scope>NUCLEOTIDE SEQUENCE [LARGE SCALE GENOMIC DNA]</scope>
    <source>
        <strain evidence="4">CBS538.71</strain>
    </source>
</reference>
<keyword evidence="2" id="KW-1133">Transmembrane helix</keyword>
<dbReference type="OrthoDB" id="10345100at2759"/>
<dbReference type="Proteomes" id="UP000237631">
    <property type="component" value="Unassembled WGS sequence"/>
</dbReference>
<proteinExistence type="predicted"/>
<keyword evidence="2" id="KW-0812">Transmembrane</keyword>
<evidence type="ECO:0000313" key="3">
    <source>
        <dbReference type="EMBL" id="PPJ49686.1"/>
    </source>
</evidence>
<feature type="transmembrane region" description="Helical" evidence="2">
    <location>
        <begin position="21"/>
        <end position="41"/>
    </location>
</feature>
<keyword evidence="4" id="KW-1185">Reference proteome</keyword>
<gene>
    <name evidence="3" type="ORF">CBER1_02168</name>
</gene>
<dbReference type="EMBL" id="PNEN01001800">
    <property type="protein sequence ID" value="PPJ49686.1"/>
    <property type="molecule type" value="Genomic_DNA"/>
</dbReference>
<feature type="transmembrane region" description="Helical" evidence="2">
    <location>
        <begin position="115"/>
        <end position="138"/>
    </location>
</feature>
<protein>
    <submittedName>
        <fullName evidence="3">Uncharacterized protein</fullName>
    </submittedName>
</protein>
<dbReference type="AlphaFoldDB" id="A0A2S6BQD8"/>
<evidence type="ECO:0000256" key="2">
    <source>
        <dbReference type="SAM" id="Phobius"/>
    </source>
</evidence>
<accession>A0A2S6BQD8</accession>